<name>A0A1I6NT10_9BACL</name>
<evidence type="ECO:0000256" key="6">
    <source>
        <dbReference type="ARBA" id="ARBA00022960"/>
    </source>
</evidence>
<dbReference type="GO" id="GO:0016757">
    <property type="term" value="F:glycosyltransferase activity"/>
    <property type="evidence" value="ECO:0007669"/>
    <property type="project" value="UniProtKB-KW"/>
</dbReference>
<dbReference type="GO" id="GO:0071555">
    <property type="term" value="P:cell wall organization"/>
    <property type="evidence" value="ECO:0007669"/>
    <property type="project" value="UniProtKB-UniRule"/>
</dbReference>
<dbReference type="InterPro" id="IPR038063">
    <property type="entry name" value="Transpep_catalytic_dom"/>
</dbReference>
<evidence type="ECO:0000256" key="2">
    <source>
        <dbReference type="ARBA" id="ARBA00005992"/>
    </source>
</evidence>
<evidence type="ECO:0000256" key="4">
    <source>
        <dbReference type="ARBA" id="ARBA00022679"/>
    </source>
</evidence>
<evidence type="ECO:0000256" key="5">
    <source>
        <dbReference type="ARBA" id="ARBA00022801"/>
    </source>
</evidence>
<dbReference type="CDD" id="cd16913">
    <property type="entry name" value="YkuD_like"/>
    <property type="match status" value="1"/>
</dbReference>
<organism evidence="11 12">
    <name type="scientific">Marininema halotolerans</name>
    <dbReference type="NCBI Taxonomy" id="1155944"/>
    <lineage>
        <taxon>Bacteria</taxon>
        <taxon>Bacillati</taxon>
        <taxon>Bacillota</taxon>
        <taxon>Bacilli</taxon>
        <taxon>Bacillales</taxon>
        <taxon>Thermoactinomycetaceae</taxon>
        <taxon>Marininema</taxon>
    </lineage>
</organism>
<evidence type="ECO:0000313" key="12">
    <source>
        <dbReference type="Proteomes" id="UP000198660"/>
    </source>
</evidence>
<feature type="domain" description="L,D-TPase catalytic" evidence="10">
    <location>
        <begin position="2"/>
        <end position="116"/>
    </location>
</feature>
<evidence type="ECO:0000256" key="1">
    <source>
        <dbReference type="ARBA" id="ARBA00004752"/>
    </source>
</evidence>
<dbReference type="PANTHER" id="PTHR30582">
    <property type="entry name" value="L,D-TRANSPEPTIDASE"/>
    <property type="match status" value="1"/>
</dbReference>
<gene>
    <name evidence="11" type="ORF">SAMN05444972_101110</name>
</gene>
<sequence length="117" mass="13123">MYWIIVDLSARRLYLLTGQTVVQSWPVGIGKTLTQTPIGRYTIMNKEPYPFSHPGGRLSPYGVLWMGLSRKGYGIHGTNNPSSIGKKVSKGCIRMYNRDVETLSRYAPIGTHVVIRP</sequence>
<dbReference type="GO" id="GO:0071972">
    <property type="term" value="F:peptidoglycan L,D-transpeptidase activity"/>
    <property type="evidence" value="ECO:0007669"/>
    <property type="project" value="TreeGrafter"/>
</dbReference>
<dbReference type="AlphaFoldDB" id="A0A1I6NT10"/>
<dbReference type="Proteomes" id="UP000198660">
    <property type="component" value="Unassembled WGS sequence"/>
</dbReference>
<dbReference type="SUPFAM" id="SSF141523">
    <property type="entry name" value="L,D-transpeptidase catalytic domain-like"/>
    <property type="match status" value="1"/>
</dbReference>
<dbReference type="GO" id="GO:0005576">
    <property type="term" value="C:extracellular region"/>
    <property type="evidence" value="ECO:0007669"/>
    <property type="project" value="TreeGrafter"/>
</dbReference>
<accession>A0A1I6NT10</accession>
<dbReference type="EMBL" id="FPAA01000001">
    <property type="protein sequence ID" value="SFS31146.1"/>
    <property type="molecule type" value="Genomic_DNA"/>
</dbReference>
<dbReference type="UniPathway" id="UPA00219"/>
<proteinExistence type="inferred from homology"/>
<keyword evidence="12" id="KW-1185">Reference proteome</keyword>
<feature type="active site" description="Nucleophile" evidence="9">
    <location>
        <position position="92"/>
    </location>
</feature>
<keyword evidence="3" id="KW-0328">Glycosyltransferase</keyword>
<dbReference type="InterPro" id="IPR050979">
    <property type="entry name" value="LD-transpeptidase"/>
</dbReference>
<evidence type="ECO:0000259" key="10">
    <source>
        <dbReference type="PROSITE" id="PS52029"/>
    </source>
</evidence>
<evidence type="ECO:0000313" key="11">
    <source>
        <dbReference type="EMBL" id="SFS31146.1"/>
    </source>
</evidence>
<dbReference type="Pfam" id="PF03734">
    <property type="entry name" value="YkuD"/>
    <property type="match status" value="1"/>
</dbReference>
<dbReference type="InterPro" id="IPR005490">
    <property type="entry name" value="LD_TPept_cat_dom"/>
</dbReference>
<evidence type="ECO:0000256" key="7">
    <source>
        <dbReference type="ARBA" id="ARBA00022984"/>
    </source>
</evidence>
<dbReference type="Gene3D" id="2.40.440.10">
    <property type="entry name" value="L,D-transpeptidase catalytic domain-like"/>
    <property type="match status" value="1"/>
</dbReference>
<dbReference type="RefSeq" id="WP_176391804.1">
    <property type="nucleotide sequence ID" value="NZ_FPAA01000001.1"/>
</dbReference>
<keyword evidence="8 9" id="KW-0961">Cell wall biogenesis/degradation</keyword>
<evidence type="ECO:0000256" key="3">
    <source>
        <dbReference type="ARBA" id="ARBA00022676"/>
    </source>
</evidence>
<evidence type="ECO:0000256" key="9">
    <source>
        <dbReference type="PROSITE-ProRule" id="PRU01373"/>
    </source>
</evidence>
<comment type="pathway">
    <text evidence="1 9">Cell wall biogenesis; peptidoglycan biosynthesis.</text>
</comment>
<keyword evidence="4" id="KW-0808">Transferase</keyword>
<evidence type="ECO:0000256" key="8">
    <source>
        <dbReference type="ARBA" id="ARBA00023316"/>
    </source>
</evidence>
<reference evidence="12" key="1">
    <citation type="submission" date="2016-10" db="EMBL/GenBank/DDBJ databases">
        <authorList>
            <person name="Varghese N."/>
            <person name="Submissions S."/>
        </authorList>
    </citation>
    <scope>NUCLEOTIDE SEQUENCE [LARGE SCALE GENOMIC DNA]</scope>
    <source>
        <strain evidence="12">DSM 45789</strain>
    </source>
</reference>
<feature type="active site" description="Proton donor/acceptor" evidence="9">
    <location>
        <position position="76"/>
    </location>
</feature>
<dbReference type="GO" id="GO:0008360">
    <property type="term" value="P:regulation of cell shape"/>
    <property type="evidence" value="ECO:0007669"/>
    <property type="project" value="UniProtKB-UniRule"/>
</dbReference>
<dbReference type="GO" id="GO:0018104">
    <property type="term" value="P:peptidoglycan-protein cross-linking"/>
    <property type="evidence" value="ECO:0007669"/>
    <property type="project" value="TreeGrafter"/>
</dbReference>
<keyword evidence="5" id="KW-0378">Hydrolase</keyword>
<protein>
    <submittedName>
        <fullName evidence="11">L,D-transpeptidase catalytic domain</fullName>
    </submittedName>
</protein>
<dbReference type="PROSITE" id="PS52029">
    <property type="entry name" value="LD_TPASE"/>
    <property type="match status" value="1"/>
</dbReference>
<keyword evidence="7 9" id="KW-0573">Peptidoglycan synthesis</keyword>
<keyword evidence="6 9" id="KW-0133">Cell shape</keyword>
<dbReference type="PANTHER" id="PTHR30582:SF24">
    <property type="entry name" value="L,D-TRANSPEPTIDASE ERFK_SRFK-RELATED"/>
    <property type="match status" value="1"/>
</dbReference>
<comment type="similarity">
    <text evidence="2">Belongs to the YkuD family.</text>
</comment>